<keyword evidence="3" id="KW-1185">Reference proteome</keyword>
<evidence type="ECO:0008006" key="4">
    <source>
        <dbReference type="Google" id="ProtNLM"/>
    </source>
</evidence>
<protein>
    <recommendedName>
        <fullName evidence="4">Phage integrase family protein</fullName>
    </recommendedName>
</protein>
<reference evidence="3" key="1">
    <citation type="submission" date="2017-01" db="EMBL/GenBank/DDBJ databases">
        <authorList>
            <person name="Varghese N."/>
            <person name="Submissions S."/>
        </authorList>
    </citation>
    <scope>NUCLEOTIDE SEQUENCE [LARGE SCALE GENOMIC DNA]</scope>
    <source>
        <strain evidence="3">DSM 29430</strain>
    </source>
</reference>
<proteinExistence type="predicted"/>
<dbReference type="RefSeq" id="WP_143526048.1">
    <property type="nucleotide sequence ID" value="NZ_FTOQ01000001.1"/>
</dbReference>
<gene>
    <name evidence="2" type="ORF">SAMN05421759_101703</name>
</gene>
<dbReference type="InterPro" id="IPR013762">
    <property type="entry name" value="Integrase-like_cat_sf"/>
</dbReference>
<evidence type="ECO:0000313" key="3">
    <source>
        <dbReference type="Proteomes" id="UP000186684"/>
    </source>
</evidence>
<dbReference type="STRING" id="633194.SAMN05421759_101703"/>
<dbReference type="GO" id="GO:0003677">
    <property type="term" value="F:DNA binding"/>
    <property type="evidence" value="ECO:0007669"/>
    <property type="project" value="InterPro"/>
</dbReference>
<evidence type="ECO:0000313" key="2">
    <source>
        <dbReference type="EMBL" id="SIS60255.1"/>
    </source>
</evidence>
<sequence length="726" mass="80793">MAADTLYTLLRDAVGSASLVEALPRQMARAPSWLDPNADTWNVAPLHRRSDKKIWTLDFTRVSHPELQAVARAHAVWSIVERQLGPQSLSASLYVFAHLGQRLGARPLQTLRTEDFHAVEQDIVSHYAERTSARMCADLQRVAAWLTRQTGLRLDYRSMRRAPAAHGREATDDGRAAKLLPDSVIADLLNARHLPDLPDRDRFYLSAIAISVATGFRLGELLTLPSDCLIQDRGALLVRSFVSKHGKAAPRPVPPELADIVIDAVDHIRDVTRPAREKARTWAEHAPIDWAAIIRDPDPTAFEYFVRRWLSDWIANPVNRIIDPRCAYFSCGDRSQWVPLADLLDAHGGNISAVSREVGIGRASMSRLVAQLEASRRGEVYLGKKTAESRRAFDTDRRIPSIMAFKALTGRNLQNSPRNARLADLIAEARDAQIKQTEYPSPHQDLALEERCRVAPEVLRDPETGEAVLNLHEALFVLFKNQLSDTHVVDTGRIKAVSINQFNHWLAGYKRDRGTGKPGDALCARLGILDPRTEEPAKLTNHDFRHWLETAYENGGMSQTQIATLFNRSSSTSNSVYDHTNSSVRRERLKDAMADGLLIGHAAEAYVRIAEESPEDATAYLESAVKFQNPMPHGICRLNWALEPCPHALSCFSCGDAQDDASEPCEHLIVDTTDAAQIDQIAQIHCNAQSIVQIMTDDGAEDSPQLAQFQRIARSTRSILTKAGRP</sequence>
<dbReference type="GO" id="GO:0006310">
    <property type="term" value="P:DNA recombination"/>
    <property type="evidence" value="ECO:0007669"/>
    <property type="project" value="UniProtKB-KW"/>
</dbReference>
<organism evidence="2 3">
    <name type="scientific">Roseivivax lentus</name>
    <dbReference type="NCBI Taxonomy" id="633194"/>
    <lineage>
        <taxon>Bacteria</taxon>
        <taxon>Pseudomonadati</taxon>
        <taxon>Pseudomonadota</taxon>
        <taxon>Alphaproteobacteria</taxon>
        <taxon>Rhodobacterales</taxon>
        <taxon>Roseobacteraceae</taxon>
        <taxon>Roseivivax</taxon>
    </lineage>
</organism>
<accession>A0A1N7KFA9</accession>
<dbReference type="EMBL" id="FTOQ01000001">
    <property type="protein sequence ID" value="SIS60255.1"/>
    <property type="molecule type" value="Genomic_DNA"/>
</dbReference>
<dbReference type="AlphaFoldDB" id="A0A1N7KFA9"/>
<dbReference type="GO" id="GO:0015074">
    <property type="term" value="P:DNA integration"/>
    <property type="evidence" value="ECO:0007669"/>
    <property type="project" value="InterPro"/>
</dbReference>
<keyword evidence="1" id="KW-0233">DNA recombination</keyword>
<dbReference type="InterPro" id="IPR011010">
    <property type="entry name" value="DNA_brk_join_enz"/>
</dbReference>
<evidence type="ECO:0000256" key="1">
    <source>
        <dbReference type="ARBA" id="ARBA00023172"/>
    </source>
</evidence>
<dbReference type="Proteomes" id="UP000186684">
    <property type="component" value="Unassembled WGS sequence"/>
</dbReference>
<name>A0A1N7KFA9_9RHOB</name>
<dbReference type="Gene3D" id="1.10.443.10">
    <property type="entry name" value="Intergrase catalytic core"/>
    <property type="match status" value="1"/>
</dbReference>
<dbReference type="SUPFAM" id="SSF56349">
    <property type="entry name" value="DNA breaking-rejoining enzymes"/>
    <property type="match status" value="1"/>
</dbReference>
<dbReference type="OrthoDB" id="7876241at2"/>